<dbReference type="Pfam" id="PF10545">
    <property type="entry name" value="MADF_DNA_bdg"/>
    <property type="match status" value="1"/>
</dbReference>
<dbReference type="AlphaFoldDB" id="A0AAV0VVV2"/>
<organism evidence="2 3">
    <name type="scientific">Macrosiphum euphorbiae</name>
    <name type="common">potato aphid</name>
    <dbReference type="NCBI Taxonomy" id="13131"/>
    <lineage>
        <taxon>Eukaryota</taxon>
        <taxon>Metazoa</taxon>
        <taxon>Ecdysozoa</taxon>
        <taxon>Arthropoda</taxon>
        <taxon>Hexapoda</taxon>
        <taxon>Insecta</taxon>
        <taxon>Pterygota</taxon>
        <taxon>Neoptera</taxon>
        <taxon>Paraneoptera</taxon>
        <taxon>Hemiptera</taxon>
        <taxon>Sternorrhyncha</taxon>
        <taxon>Aphidomorpha</taxon>
        <taxon>Aphidoidea</taxon>
        <taxon>Aphididae</taxon>
        <taxon>Macrosiphini</taxon>
        <taxon>Macrosiphum</taxon>
    </lineage>
</organism>
<gene>
    <name evidence="2" type="ORF">MEUPH1_LOCUS3745</name>
</gene>
<evidence type="ECO:0000313" key="3">
    <source>
        <dbReference type="Proteomes" id="UP001160148"/>
    </source>
</evidence>
<keyword evidence="3" id="KW-1185">Reference proteome</keyword>
<protein>
    <recommendedName>
        <fullName evidence="1">MADF domain-containing protein</fullName>
    </recommendedName>
</protein>
<sequence>MSQSIIKQRFDTIEFLKCYKKHPCLWDKALPDFRNRKMRDAAEEMLLPISKLSNIKELRSKIRSIRGTYNQEVNKIHMSTITGCGKKDIYIPKLNWFSYADSFLRKNFEQYIMETESNLILNDEINTDGTSQNCNNEEHKVTKYMPEEDLSFQVQPKKRPLQNRNILKSSATKILKINNSLDEAVKVLREVSSSLSRFSNTEFTVFGQLVASQLAQVPLEDALHLQQEILTKINESRLKHIRNSMNNSSL</sequence>
<proteinExistence type="predicted"/>
<dbReference type="PANTHER" id="PTHR21505:SF8">
    <property type="entry name" value="DPT-YFP REPRESSOR BY OVEREXPRESSION, ISOFORM D-RELATED"/>
    <property type="match status" value="1"/>
</dbReference>
<evidence type="ECO:0000259" key="1">
    <source>
        <dbReference type="PROSITE" id="PS51029"/>
    </source>
</evidence>
<feature type="domain" description="MADF" evidence="1">
    <location>
        <begin position="14"/>
        <end position="109"/>
    </location>
</feature>
<dbReference type="PROSITE" id="PS51029">
    <property type="entry name" value="MADF"/>
    <property type="match status" value="1"/>
</dbReference>
<evidence type="ECO:0000313" key="2">
    <source>
        <dbReference type="EMBL" id="CAI6346888.1"/>
    </source>
</evidence>
<accession>A0AAV0VVV2</accession>
<dbReference type="Proteomes" id="UP001160148">
    <property type="component" value="Unassembled WGS sequence"/>
</dbReference>
<dbReference type="SMART" id="SM00595">
    <property type="entry name" value="MADF"/>
    <property type="match status" value="1"/>
</dbReference>
<name>A0AAV0VVV2_9HEMI</name>
<dbReference type="PANTHER" id="PTHR21505">
    <property type="entry name" value="MADF DOMAIN-CONTAINING PROTEIN-RELATED"/>
    <property type="match status" value="1"/>
</dbReference>
<reference evidence="2 3" key="1">
    <citation type="submission" date="2023-01" db="EMBL/GenBank/DDBJ databases">
        <authorList>
            <person name="Whitehead M."/>
        </authorList>
    </citation>
    <scope>NUCLEOTIDE SEQUENCE [LARGE SCALE GENOMIC DNA]</scope>
</reference>
<dbReference type="EMBL" id="CARXXK010000001">
    <property type="protein sequence ID" value="CAI6346888.1"/>
    <property type="molecule type" value="Genomic_DNA"/>
</dbReference>
<comment type="caution">
    <text evidence="2">The sequence shown here is derived from an EMBL/GenBank/DDBJ whole genome shotgun (WGS) entry which is preliminary data.</text>
</comment>
<dbReference type="InterPro" id="IPR006578">
    <property type="entry name" value="MADF-dom"/>
</dbReference>